<keyword evidence="4" id="KW-1185">Reference proteome</keyword>
<dbReference type="AlphaFoldDB" id="A0A6P1DY54"/>
<accession>A0A6P1DY54</accession>
<dbReference type="Proteomes" id="UP000471640">
    <property type="component" value="Unassembled WGS sequence"/>
</dbReference>
<reference evidence="3 4" key="2">
    <citation type="submission" date="2020-02" db="EMBL/GenBank/DDBJ databases">
        <title>Genome sequences of Thiorhodococcus mannitoliphagus and Thiorhodococcus minor, purple sulfur photosynthetic bacteria in the gammaproteobacterial family, Chromatiaceae.</title>
        <authorList>
            <person name="Aviles F.A."/>
            <person name="Meyer T.E."/>
            <person name="Kyndt J.A."/>
        </authorList>
    </citation>
    <scope>NUCLEOTIDE SEQUENCE [LARGE SCALE GENOMIC DNA]</scope>
    <source>
        <strain evidence="3 4">DSM 18266</strain>
    </source>
</reference>
<gene>
    <name evidence="3" type="ORF">G3480_17160</name>
</gene>
<evidence type="ECO:0000313" key="3">
    <source>
        <dbReference type="EMBL" id="NEX22013.1"/>
    </source>
</evidence>
<comment type="caution">
    <text evidence="3">The sequence shown here is derived from an EMBL/GenBank/DDBJ whole genome shotgun (WGS) entry which is preliminary data.</text>
</comment>
<feature type="domain" description="Rap1a immunity protein" evidence="2">
    <location>
        <begin position="36"/>
        <end position="131"/>
    </location>
</feature>
<feature type="chain" id="PRO_5026896638" description="Rap1a immunity protein domain-containing protein" evidence="1">
    <location>
        <begin position="27"/>
        <end position="133"/>
    </location>
</feature>
<sequence length="133" mass="14395">MKKTPSLALVLGTACTWGLMTETAVAVDDADFRFDTSSNLYEVCSVAPDAPEYVVANQACRAFIEASVQYHDEIADRKRMKQLICYPKTATIADGKAAFVSWASAHSGDKKLMAEQPVVGVVRALAAKYPCSK</sequence>
<organism evidence="3 4">
    <name type="scientific">Thiorhodococcus mannitoliphagus</name>
    <dbReference type="NCBI Taxonomy" id="329406"/>
    <lineage>
        <taxon>Bacteria</taxon>
        <taxon>Pseudomonadati</taxon>
        <taxon>Pseudomonadota</taxon>
        <taxon>Gammaproteobacteria</taxon>
        <taxon>Chromatiales</taxon>
        <taxon>Chromatiaceae</taxon>
        <taxon>Thiorhodococcus</taxon>
    </lineage>
</organism>
<evidence type="ECO:0000313" key="4">
    <source>
        <dbReference type="Proteomes" id="UP000471640"/>
    </source>
</evidence>
<evidence type="ECO:0000259" key="2">
    <source>
        <dbReference type="Pfam" id="PF18602"/>
    </source>
</evidence>
<dbReference type="RefSeq" id="WP_164655113.1">
    <property type="nucleotide sequence ID" value="NZ_JAAIJR010000079.1"/>
</dbReference>
<protein>
    <recommendedName>
        <fullName evidence="2">Rap1a immunity protein domain-containing protein</fullName>
    </recommendedName>
</protein>
<reference evidence="4" key="1">
    <citation type="journal article" date="2020" name="Microbiol. Resour. Announc.">
        <title>Draft Genome Sequences of Thiorhodococcus mannitoliphagus and Thiorhodococcus minor, Purple Sulfur Photosynthetic Bacteria in the Gammaproteobacterial Family Chromatiaceae.</title>
        <authorList>
            <person name="Aviles F.A."/>
            <person name="Meyer T.E."/>
            <person name="Kyndt J.A."/>
        </authorList>
    </citation>
    <scope>NUCLEOTIDE SEQUENCE [LARGE SCALE GENOMIC DNA]</scope>
    <source>
        <strain evidence="4">DSM 18266</strain>
    </source>
</reference>
<feature type="signal peptide" evidence="1">
    <location>
        <begin position="1"/>
        <end position="26"/>
    </location>
</feature>
<dbReference type="EMBL" id="JAAIJR010000079">
    <property type="protein sequence ID" value="NEX22013.1"/>
    <property type="molecule type" value="Genomic_DNA"/>
</dbReference>
<name>A0A6P1DY54_9GAMM</name>
<proteinExistence type="predicted"/>
<dbReference type="Pfam" id="PF18602">
    <property type="entry name" value="Rap1a"/>
    <property type="match status" value="1"/>
</dbReference>
<dbReference type="InterPro" id="IPR041238">
    <property type="entry name" value="Rap1a"/>
</dbReference>
<keyword evidence="1" id="KW-0732">Signal</keyword>
<evidence type="ECO:0000256" key="1">
    <source>
        <dbReference type="SAM" id="SignalP"/>
    </source>
</evidence>
<dbReference type="PROSITE" id="PS51257">
    <property type="entry name" value="PROKAR_LIPOPROTEIN"/>
    <property type="match status" value="1"/>
</dbReference>